<comment type="caution">
    <text evidence="5">The sequence shown here is derived from an EMBL/GenBank/DDBJ whole genome shotgun (WGS) entry which is preliminary data.</text>
</comment>
<dbReference type="AlphaFoldDB" id="A0A2S4RTR2"/>
<evidence type="ECO:0000313" key="6">
    <source>
        <dbReference type="Proteomes" id="UP000237003"/>
    </source>
</evidence>
<dbReference type="GO" id="GO:0016151">
    <property type="term" value="F:nickel cation binding"/>
    <property type="evidence" value="ECO:0007669"/>
    <property type="project" value="UniProtKB-UniRule"/>
</dbReference>
<name>A0A2S4RTR2_CITAM</name>
<dbReference type="PANTHER" id="PTHR33643:SF1">
    <property type="entry name" value="UREASE ACCESSORY PROTEIN D"/>
    <property type="match status" value="1"/>
</dbReference>
<comment type="similarity">
    <text evidence="1 4">Belongs to the UreD family.</text>
</comment>
<evidence type="ECO:0000256" key="1">
    <source>
        <dbReference type="ARBA" id="ARBA00007177"/>
    </source>
</evidence>
<proteinExistence type="inferred from homology"/>
<dbReference type="STRING" id="35703.AL524_23250"/>
<keyword evidence="3 4" id="KW-0143">Chaperone</keyword>
<dbReference type="RefSeq" id="WP_103777880.1">
    <property type="nucleotide sequence ID" value="NZ_PQLX01000008.1"/>
</dbReference>
<dbReference type="HAMAP" id="MF_01384">
    <property type="entry name" value="UreD"/>
    <property type="match status" value="1"/>
</dbReference>
<dbReference type="GO" id="GO:0005737">
    <property type="term" value="C:cytoplasm"/>
    <property type="evidence" value="ECO:0007669"/>
    <property type="project" value="UniProtKB-SubCell"/>
</dbReference>
<dbReference type="InterPro" id="IPR002669">
    <property type="entry name" value="UreD"/>
</dbReference>
<keyword evidence="4" id="KW-0963">Cytoplasm</keyword>
<comment type="function">
    <text evidence="4">Required for maturation of urease via the functional incorporation of the urease nickel metallocenter.</text>
</comment>
<dbReference type="PANTHER" id="PTHR33643">
    <property type="entry name" value="UREASE ACCESSORY PROTEIN D"/>
    <property type="match status" value="1"/>
</dbReference>
<reference evidence="5 6" key="1">
    <citation type="submission" date="2018-01" db="EMBL/GenBank/DDBJ databases">
        <title>Complete genome sequences of 14 Citrobacter spp. isolated from plant in Canada.</title>
        <authorList>
            <person name="Bhandare S.G."/>
            <person name="Colavecchio A."/>
            <person name="Jeukens J."/>
            <person name="Emond-Rheault J.-G."/>
            <person name="Freschi L."/>
            <person name="Hamel J."/>
            <person name="Kukavica-Ibrulj I."/>
            <person name="Levesque R."/>
            <person name="Goodridge L."/>
        </authorList>
    </citation>
    <scope>NUCLEOTIDE SEQUENCE [LARGE SCALE GENOMIC DNA]</scope>
    <source>
        <strain evidence="5 6">S1285</strain>
    </source>
</reference>
<keyword evidence="2 4" id="KW-0996">Nickel insertion</keyword>
<sequence>MDTVAYETITPGWQAELDLRFTRTAHKTVLASARHTGPLTVQRPFYPEDDVCHLCLLHPPGGIVGGDELRISVTLAANSHALITTPGAGKFYRSRGPLSQLHQIFTLGPHATLEWLPQDTILFPGANANIRSVFHITSESRLLGWELLCLGRPVMRETFSHGALHSRLEVWRDCVPLLIERLQLQDGNLCNVANQPWCGTLLCYPATETMLDGTRERLAPLGEYAGATMIDSLLTIRFLASDNLIVQRVMRDIWHFLRPLLTDKSPHAPRIWQT</sequence>
<dbReference type="Proteomes" id="UP000237003">
    <property type="component" value="Unassembled WGS sequence"/>
</dbReference>
<protein>
    <recommendedName>
        <fullName evidence="4">Urease accessory protein UreD</fullName>
    </recommendedName>
</protein>
<dbReference type="EMBL" id="PQLX01000008">
    <property type="protein sequence ID" value="POU63198.1"/>
    <property type="molecule type" value="Genomic_DNA"/>
</dbReference>
<comment type="subcellular location">
    <subcellularLocation>
        <location evidence="4">Cytoplasm</location>
    </subcellularLocation>
</comment>
<organism evidence="5 6">
    <name type="scientific">Citrobacter amalonaticus</name>
    <dbReference type="NCBI Taxonomy" id="35703"/>
    <lineage>
        <taxon>Bacteria</taxon>
        <taxon>Pseudomonadati</taxon>
        <taxon>Pseudomonadota</taxon>
        <taxon>Gammaproteobacteria</taxon>
        <taxon>Enterobacterales</taxon>
        <taxon>Enterobacteriaceae</taxon>
        <taxon>Citrobacter</taxon>
    </lineage>
</organism>
<accession>A0A2S4RTR2</accession>
<dbReference type="OrthoDB" id="9798842at2"/>
<evidence type="ECO:0000256" key="3">
    <source>
        <dbReference type="ARBA" id="ARBA00023186"/>
    </source>
</evidence>
<evidence type="ECO:0000256" key="2">
    <source>
        <dbReference type="ARBA" id="ARBA00022988"/>
    </source>
</evidence>
<comment type="subunit">
    <text evidence="4">UreD, UreF and UreG form a complex that acts as a GTP-hydrolysis-dependent molecular chaperone, activating the urease apoprotein by helping to assemble the nickel containing metallocenter of UreC. The UreE protein probably delivers the nickel.</text>
</comment>
<evidence type="ECO:0000313" key="5">
    <source>
        <dbReference type="EMBL" id="POU63198.1"/>
    </source>
</evidence>
<dbReference type="Pfam" id="PF01774">
    <property type="entry name" value="UreD"/>
    <property type="match status" value="1"/>
</dbReference>
<evidence type="ECO:0000256" key="4">
    <source>
        <dbReference type="HAMAP-Rule" id="MF_01384"/>
    </source>
</evidence>
<gene>
    <name evidence="4" type="primary">ureD</name>
    <name evidence="5" type="ORF">C3430_20475</name>
</gene>